<dbReference type="Proteomes" id="UP001303473">
    <property type="component" value="Unassembled WGS sequence"/>
</dbReference>
<evidence type="ECO:0000313" key="2">
    <source>
        <dbReference type="EMBL" id="KAK3935201.1"/>
    </source>
</evidence>
<accession>A0AAN6MYF2</accession>
<proteinExistence type="predicted"/>
<name>A0AAN6MYF2_9PEZI</name>
<evidence type="ECO:0000313" key="3">
    <source>
        <dbReference type="Proteomes" id="UP001303473"/>
    </source>
</evidence>
<keyword evidence="1" id="KW-0732">Signal</keyword>
<evidence type="ECO:0000256" key="1">
    <source>
        <dbReference type="SAM" id="SignalP"/>
    </source>
</evidence>
<feature type="signal peptide" evidence="1">
    <location>
        <begin position="1"/>
        <end position="18"/>
    </location>
</feature>
<protein>
    <submittedName>
        <fullName evidence="2">Uncharacterized protein</fullName>
    </submittedName>
</protein>
<keyword evidence="3" id="KW-1185">Reference proteome</keyword>
<dbReference type="AlphaFoldDB" id="A0AAN6MYF2"/>
<reference evidence="3" key="1">
    <citation type="journal article" date="2023" name="Mol. Phylogenet. Evol.">
        <title>Genome-scale phylogeny and comparative genomics of the fungal order Sordariales.</title>
        <authorList>
            <person name="Hensen N."/>
            <person name="Bonometti L."/>
            <person name="Westerberg I."/>
            <person name="Brannstrom I.O."/>
            <person name="Guillou S."/>
            <person name="Cros-Aarteil S."/>
            <person name="Calhoun S."/>
            <person name="Haridas S."/>
            <person name="Kuo A."/>
            <person name="Mondo S."/>
            <person name="Pangilinan J."/>
            <person name="Riley R."/>
            <person name="LaButti K."/>
            <person name="Andreopoulos B."/>
            <person name="Lipzen A."/>
            <person name="Chen C."/>
            <person name="Yan M."/>
            <person name="Daum C."/>
            <person name="Ng V."/>
            <person name="Clum A."/>
            <person name="Steindorff A."/>
            <person name="Ohm R.A."/>
            <person name="Martin F."/>
            <person name="Silar P."/>
            <person name="Natvig D.O."/>
            <person name="Lalanne C."/>
            <person name="Gautier V."/>
            <person name="Ament-Velasquez S.L."/>
            <person name="Kruys A."/>
            <person name="Hutchinson M.I."/>
            <person name="Powell A.J."/>
            <person name="Barry K."/>
            <person name="Miller A.N."/>
            <person name="Grigoriev I.V."/>
            <person name="Debuchy R."/>
            <person name="Gladieux P."/>
            <person name="Hiltunen Thoren M."/>
            <person name="Johannesson H."/>
        </authorList>
    </citation>
    <scope>NUCLEOTIDE SEQUENCE [LARGE SCALE GENOMIC DNA]</scope>
    <source>
        <strain evidence="3">CBS 340.73</strain>
    </source>
</reference>
<dbReference type="EMBL" id="MU853935">
    <property type="protein sequence ID" value="KAK3935201.1"/>
    <property type="molecule type" value="Genomic_DNA"/>
</dbReference>
<comment type="caution">
    <text evidence="2">The sequence shown here is derived from an EMBL/GenBank/DDBJ whole genome shotgun (WGS) entry which is preliminary data.</text>
</comment>
<gene>
    <name evidence="2" type="ORF">QBC46DRAFT_453664</name>
</gene>
<feature type="chain" id="PRO_5042910878" evidence="1">
    <location>
        <begin position="19"/>
        <end position="172"/>
    </location>
</feature>
<organism evidence="2 3">
    <name type="scientific">Diplogelasinospora grovesii</name>
    <dbReference type="NCBI Taxonomy" id="303347"/>
    <lineage>
        <taxon>Eukaryota</taxon>
        <taxon>Fungi</taxon>
        <taxon>Dikarya</taxon>
        <taxon>Ascomycota</taxon>
        <taxon>Pezizomycotina</taxon>
        <taxon>Sordariomycetes</taxon>
        <taxon>Sordariomycetidae</taxon>
        <taxon>Sordariales</taxon>
        <taxon>Diplogelasinosporaceae</taxon>
        <taxon>Diplogelasinospora</taxon>
    </lineage>
</organism>
<sequence>MRPNFALVFGSLVTVVAGYTCTEGTSWTPEEFAEYLTLNDTTGWAPMERIKHCYIDESDIQKTTEARSTELEARGGGNKYIAYSATGCNDNSVLFSVNDFGCGGCYSVGEIIESGYLWRQTTGKPYPTVDYYPGPQCQGSKLHHQGIYTGQYSSCDSVLGEGALSIVVYQGC</sequence>